<dbReference type="Gene3D" id="3.40.50.10610">
    <property type="entry name" value="ABC-type transport auxiliary lipoprotein component"/>
    <property type="match status" value="1"/>
</dbReference>
<protein>
    <recommendedName>
        <fullName evidence="1">DUF5683 domain-containing protein</fullName>
    </recommendedName>
</protein>
<proteinExistence type="predicted"/>
<name>A0A382WFI7_9ZZZZ</name>
<dbReference type="AlphaFoldDB" id="A0A382WFI7"/>
<feature type="non-terminal residue" evidence="2">
    <location>
        <position position="1"/>
    </location>
</feature>
<evidence type="ECO:0000259" key="1">
    <source>
        <dbReference type="Pfam" id="PF18935"/>
    </source>
</evidence>
<reference evidence="2" key="1">
    <citation type="submission" date="2018-05" db="EMBL/GenBank/DDBJ databases">
        <authorList>
            <person name="Lanie J.A."/>
            <person name="Ng W.-L."/>
            <person name="Kazmierczak K.M."/>
            <person name="Andrzejewski T.M."/>
            <person name="Davidsen T.M."/>
            <person name="Wayne K.J."/>
            <person name="Tettelin H."/>
            <person name="Glass J.I."/>
            <person name="Rusch D."/>
            <person name="Podicherti R."/>
            <person name="Tsui H.-C.T."/>
            <person name="Winkler M.E."/>
        </authorList>
    </citation>
    <scope>NUCLEOTIDE SEQUENCE</scope>
</reference>
<organism evidence="2">
    <name type="scientific">marine metagenome</name>
    <dbReference type="NCBI Taxonomy" id="408172"/>
    <lineage>
        <taxon>unclassified sequences</taxon>
        <taxon>metagenomes</taxon>
        <taxon>ecological metagenomes</taxon>
    </lineage>
</organism>
<feature type="domain" description="DUF5683" evidence="1">
    <location>
        <begin position="103"/>
        <end position="210"/>
    </location>
</feature>
<dbReference type="InterPro" id="IPR043738">
    <property type="entry name" value="DUF5683"/>
</dbReference>
<accession>A0A382WFI7</accession>
<dbReference type="Pfam" id="PF18935">
    <property type="entry name" value="DUF5683"/>
    <property type="match status" value="1"/>
</dbReference>
<gene>
    <name evidence="2" type="ORF">METZ01_LOCUS410194</name>
</gene>
<sequence>GCTSEECAVEVGQLLGVQNMIGGSIGRVGETFTLDVRMISVQSGISLMTKQKTYAGKIDGLIIEVEVLAYELYGTTVPDELEARRKTGVPVAAVAVAQKTRMGAVIRSMAVPGLGQFYSGSKLFGTGFLAGELAVAGLFYTTYTAYQTATDDYNGFQSLYDTERDPESISELRGNILQSLDDIESNKALMDQLSTAAIGLWAINVAHAFILKPDNDTAHKEPLIKLAYDPTTRSHQLRFTIDLD</sequence>
<evidence type="ECO:0000313" key="2">
    <source>
        <dbReference type="EMBL" id="SVD57340.1"/>
    </source>
</evidence>
<dbReference type="EMBL" id="UINC01159321">
    <property type="protein sequence ID" value="SVD57340.1"/>
    <property type="molecule type" value="Genomic_DNA"/>
</dbReference>